<dbReference type="SUPFAM" id="SSF47384">
    <property type="entry name" value="Homodimeric domain of signal transducing histidine kinase"/>
    <property type="match status" value="1"/>
</dbReference>
<dbReference type="Gene3D" id="1.10.287.130">
    <property type="match status" value="1"/>
</dbReference>
<keyword evidence="5" id="KW-0997">Cell inner membrane</keyword>
<dbReference type="Pfam" id="PF02518">
    <property type="entry name" value="HATPase_c"/>
    <property type="match status" value="1"/>
</dbReference>
<evidence type="ECO:0000256" key="8">
    <source>
        <dbReference type="ARBA" id="ARBA00022692"/>
    </source>
</evidence>
<dbReference type="Pfam" id="PF00672">
    <property type="entry name" value="HAMP"/>
    <property type="match status" value="1"/>
</dbReference>
<dbReference type="CDD" id="cd00075">
    <property type="entry name" value="HATPase"/>
    <property type="match status" value="1"/>
</dbReference>
<dbReference type="SMART" id="SM00304">
    <property type="entry name" value="HAMP"/>
    <property type="match status" value="1"/>
</dbReference>
<accession>A0A1B4V2Q0</accession>
<dbReference type="Proteomes" id="UP000218899">
    <property type="component" value="Chromosome"/>
</dbReference>
<keyword evidence="8 15" id="KW-0812">Transmembrane</keyword>
<dbReference type="AlphaFoldDB" id="A0A1B4V2Q0"/>
<keyword evidence="9" id="KW-0547">Nucleotide-binding</keyword>
<keyword evidence="14 15" id="KW-0472">Membrane</keyword>
<dbReference type="InterPro" id="IPR004358">
    <property type="entry name" value="Sig_transdc_His_kin-like_C"/>
</dbReference>
<evidence type="ECO:0000256" key="7">
    <source>
        <dbReference type="ARBA" id="ARBA00022679"/>
    </source>
</evidence>
<evidence type="ECO:0000256" key="6">
    <source>
        <dbReference type="ARBA" id="ARBA00022553"/>
    </source>
</evidence>
<dbReference type="InterPro" id="IPR003594">
    <property type="entry name" value="HATPase_dom"/>
</dbReference>
<evidence type="ECO:0000256" key="15">
    <source>
        <dbReference type="SAM" id="Phobius"/>
    </source>
</evidence>
<evidence type="ECO:0000256" key="4">
    <source>
        <dbReference type="ARBA" id="ARBA00022475"/>
    </source>
</evidence>
<dbReference type="InterPro" id="IPR036097">
    <property type="entry name" value="HisK_dim/P_sf"/>
</dbReference>
<evidence type="ECO:0000313" key="18">
    <source>
        <dbReference type="EMBL" id="BAU47818.1"/>
    </source>
</evidence>
<dbReference type="PROSITE" id="PS50885">
    <property type="entry name" value="HAMP"/>
    <property type="match status" value="1"/>
</dbReference>
<proteinExistence type="predicted"/>
<feature type="transmembrane region" description="Helical" evidence="15">
    <location>
        <begin position="187"/>
        <end position="209"/>
    </location>
</feature>
<comment type="catalytic activity">
    <reaction evidence="1">
        <text>ATP + protein L-histidine = ADP + protein N-phospho-L-histidine.</text>
        <dbReference type="EC" id="2.7.13.3"/>
    </reaction>
</comment>
<dbReference type="PANTHER" id="PTHR44936:SF5">
    <property type="entry name" value="SENSOR HISTIDINE KINASE ENVZ"/>
    <property type="match status" value="1"/>
</dbReference>
<dbReference type="InterPro" id="IPR003660">
    <property type="entry name" value="HAMP_dom"/>
</dbReference>
<protein>
    <recommendedName>
        <fullName evidence="3">histidine kinase</fullName>
        <ecNumber evidence="3">2.7.13.3</ecNumber>
    </recommendedName>
</protein>
<gene>
    <name evidence="18" type="ORF">SVA_1243</name>
</gene>
<evidence type="ECO:0000256" key="10">
    <source>
        <dbReference type="ARBA" id="ARBA00022777"/>
    </source>
</evidence>
<dbReference type="KEGG" id="sva:SVA_1243"/>
<dbReference type="EMBL" id="AP014936">
    <property type="protein sequence ID" value="BAU47818.1"/>
    <property type="molecule type" value="Genomic_DNA"/>
</dbReference>
<dbReference type="Pfam" id="PF00512">
    <property type="entry name" value="HisKA"/>
    <property type="match status" value="1"/>
</dbReference>
<dbReference type="CDD" id="cd06225">
    <property type="entry name" value="HAMP"/>
    <property type="match status" value="1"/>
</dbReference>
<dbReference type="SMART" id="SM00387">
    <property type="entry name" value="HATPase_c"/>
    <property type="match status" value="1"/>
</dbReference>
<keyword evidence="6" id="KW-0597">Phosphoprotein</keyword>
<dbReference type="Gene3D" id="3.30.565.10">
    <property type="entry name" value="Histidine kinase-like ATPase, C-terminal domain"/>
    <property type="match status" value="1"/>
</dbReference>
<keyword evidence="12 15" id="KW-1133">Transmembrane helix</keyword>
<dbReference type="PANTHER" id="PTHR44936">
    <property type="entry name" value="SENSOR PROTEIN CREC"/>
    <property type="match status" value="1"/>
</dbReference>
<keyword evidence="19" id="KW-1185">Reference proteome</keyword>
<sequence>MTRLLPSTLFGRMVLVLVAGLFIAQLVGAAILLRDRSVALYEAGGFHAVRRIASIVQVLDALEPAQRGIALRAVNAEPLRVSVTELPGPLPAGETSLAPRMQALLTRLLGPDRAVRAAIVERVPLQTARAAPPPEHMPPEGMHRRWARPDARSYRVAFVAQVALADGTWATFEHGLAREPFAWPYKLLLTLGVLLVSVVALALLAVRWVTRPLATLGKAAEGLGRDIDRPPLPESGPVEVRRAAQAFNAMQQRLQRFLSERAEFLAAVSHDLRTPLTRLKLRAEMIDDAAMRTKVLADVDEMERMTAATLDFLRGARTEEPVQPIDVNALLESLQSDFEAMGHEVTLEGSAASPFPGRPLALRRCLSNLVDNAVKYGRAARVAVEDAHDGLGISVTDEGPGIPEDQLDRVFEPFYRIERSRSRETGGTGLGLSIARDIARSHGGELVLRNREGGGLAAVLTLPR</sequence>
<dbReference type="EC" id="2.7.13.3" evidence="3"/>
<keyword evidence="7" id="KW-0808">Transferase</keyword>
<evidence type="ECO:0000259" key="16">
    <source>
        <dbReference type="PROSITE" id="PS50109"/>
    </source>
</evidence>
<dbReference type="PRINTS" id="PR00344">
    <property type="entry name" value="BCTRLSENSOR"/>
</dbReference>
<dbReference type="PROSITE" id="PS50109">
    <property type="entry name" value="HIS_KIN"/>
    <property type="match status" value="1"/>
</dbReference>
<evidence type="ECO:0000256" key="13">
    <source>
        <dbReference type="ARBA" id="ARBA00023012"/>
    </source>
</evidence>
<dbReference type="GO" id="GO:0005886">
    <property type="term" value="C:plasma membrane"/>
    <property type="evidence" value="ECO:0007669"/>
    <property type="project" value="UniProtKB-SubCell"/>
</dbReference>
<evidence type="ECO:0000256" key="14">
    <source>
        <dbReference type="ARBA" id="ARBA00023136"/>
    </source>
</evidence>
<organism evidence="18 19">
    <name type="scientific">Sulfurifustis variabilis</name>
    <dbReference type="NCBI Taxonomy" id="1675686"/>
    <lineage>
        <taxon>Bacteria</taxon>
        <taxon>Pseudomonadati</taxon>
        <taxon>Pseudomonadota</taxon>
        <taxon>Gammaproteobacteria</taxon>
        <taxon>Acidiferrobacterales</taxon>
        <taxon>Acidiferrobacteraceae</taxon>
        <taxon>Sulfurifustis</taxon>
    </lineage>
</organism>
<reference evidence="18 19" key="1">
    <citation type="submission" date="2015-08" db="EMBL/GenBank/DDBJ databases">
        <title>Complete genome sequence of Sulfurifustis variabilis.</title>
        <authorList>
            <person name="Miura A."/>
            <person name="Kojima H."/>
            <person name="Fukui M."/>
        </authorList>
    </citation>
    <scope>NUCLEOTIDE SEQUENCE [LARGE SCALE GENOMIC DNA]</scope>
    <source>
        <strain evidence="19">skN76</strain>
    </source>
</reference>
<evidence type="ECO:0000259" key="17">
    <source>
        <dbReference type="PROSITE" id="PS50885"/>
    </source>
</evidence>
<feature type="domain" description="Histidine kinase" evidence="16">
    <location>
        <begin position="267"/>
        <end position="464"/>
    </location>
</feature>
<name>A0A1B4V2Q0_9GAMM</name>
<dbReference type="GO" id="GO:0005524">
    <property type="term" value="F:ATP binding"/>
    <property type="evidence" value="ECO:0007669"/>
    <property type="project" value="UniProtKB-KW"/>
</dbReference>
<dbReference type="InterPro" id="IPR036890">
    <property type="entry name" value="HATPase_C_sf"/>
</dbReference>
<feature type="transmembrane region" description="Helical" evidence="15">
    <location>
        <begin position="12"/>
        <end position="33"/>
    </location>
</feature>
<comment type="subcellular location">
    <subcellularLocation>
        <location evidence="2">Cell inner membrane</location>
        <topology evidence="2">Multi-pass membrane protein</topology>
    </subcellularLocation>
</comment>
<dbReference type="InterPro" id="IPR005467">
    <property type="entry name" value="His_kinase_dom"/>
</dbReference>
<keyword evidence="13" id="KW-0902">Two-component regulatory system</keyword>
<keyword evidence="4" id="KW-1003">Cell membrane</keyword>
<evidence type="ECO:0000256" key="11">
    <source>
        <dbReference type="ARBA" id="ARBA00022840"/>
    </source>
</evidence>
<dbReference type="InterPro" id="IPR003661">
    <property type="entry name" value="HisK_dim/P_dom"/>
</dbReference>
<dbReference type="GO" id="GO:0000155">
    <property type="term" value="F:phosphorelay sensor kinase activity"/>
    <property type="evidence" value="ECO:0007669"/>
    <property type="project" value="InterPro"/>
</dbReference>
<evidence type="ECO:0000256" key="3">
    <source>
        <dbReference type="ARBA" id="ARBA00012438"/>
    </source>
</evidence>
<keyword evidence="10 18" id="KW-0418">Kinase</keyword>
<feature type="domain" description="HAMP" evidence="17">
    <location>
        <begin position="207"/>
        <end position="259"/>
    </location>
</feature>
<evidence type="ECO:0000256" key="12">
    <source>
        <dbReference type="ARBA" id="ARBA00022989"/>
    </source>
</evidence>
<keyword evidence="11" id="KW-0067">ATP-binding</keyword>
<dbReference type="OrthoDB" id="9804645at2"/>
<dbReference type="CDD" id="cd00082">
    <property type="entry name" value="HisKA"/>
    <property type="match status" value="1"/>
</dbReference>
<evidence type="ECO:0000256" key="5">
    <source>
        <dbReference type="ARBA" id="ARBA00022519"/>
    </source>
</evidence>
<dbReference type="InterPro" id="IPR050980">
    <property type="entry name" value="2C_sensor_his_kinase"/>
</dbReference>
<dbReference type="SUPFAM" id="SSF55874">
    <property type="entry name" value="ATPase domain of HSP90 chaperone/DNA topoisomerase II/histidine kinase"/>
    <property type="match status" value="1"/>
</dbReference>
<evidence type="ECO:0000256" key="1">
    <source>
        <dbReference type="ARBA" id="ARBA00000085"/>
    </source>
</evidence>
<dbReference type="SMART" id="SM00388">
    <property type="entry name" value="HisKA"/>
    <property type="match status" value="1"/>
</dbReference>
<dbReference type="RefSeq" id="WP_096460253.1">
    <property type="nucleotide sequence ID" value="NZ_AP014936.1"/>
</dbReference>
<evidence type="ECO:0000256" key="2">
    <source>
        <dbReference type="ARBA" id="ARBA00004429"/>
    </source>
</evidence>
<evidence type="ECO:0000313" key="19">
    <source>
        <dbReference type="Proteomes" id="UP000218899"/>
    </source>
</evidence>
<evidence type="ECO:0000256" key="9">
    <source>
        <dbReference type="ARBA" id="ARBA00022741"/>
    </source>
</evidence>